<evidence type="ECO:0000313" key="2">
    <source>
        <dbReference type="Proteomes" id="UP000606720"/>
    </source>
</evidence>
<proteinExistence type="predicted"/>
<dbReference type="Proteomes" id="UP000606720">
    <property type="component" value="Unassembled WGS sequence"/>
</dbReference>
<reference evidence="1" key="1">
    <citation type="submission" date="2020-08" db="EMBL/GenBank/DDBJ databases">
        <title>Genome public.</title>
        <authorList>
            <person name="Liu C."/>
            <person name="Sun Q."/>
        </authorList>
    </citation>
    <scope>NUCLEOTIDE SEQUENCE</scope>
    <source>
        <strain evidence="1">BX1005</strain>
    </source>
</reference>
<protein>
    <submittedName>
        <fullName evidence="1">Uncharacterized protein</fullName>
    </submittedName>
</protein>
<comment type="caution">
    <text evidence="1">The sequence shown here is derived from an EMBL/GenBank/DDBJ whole genome shotgun (WGS) entry which is preliminary data.</text>
</comment>
<sequence>MIIVAIYADRVIYVNLAVENQLHDFEELVLSNSLRFGTVNYCRKERLEEFCNSKETILIIDEIQESSMVYNSIRALQGELNCHVAVKENLNFIF</sequence>
<evidence type="ECO:0000313" key="1">
    <source>
        <dbReference type="EMBL" id="MBC5715067.1"/>
    </source>
</evidence>
<keyword evidence="2" id="KW-1185">Reference proteome</keyword>
<dbReference type="EMBL" id="JACOPH010000014">
    <property type="protein sequence ID" value="MBC5715067.1"/>
    <property type="molecule type" value="Genomic_DNA"/>
</dbReference>
<name>A0A923LQA0_9FIRM</name>
<gene>
    <name evidence="1" type="ORF">H8S17_12805</name>
</gene>
<dbReference type="AlphaFoldDB" id="A0A923LQA0"/>
<dbReference type="RefSeq" id="WP_186867600.1">
    <property type="nucleotide sequence ID" value="NZ_JACOPH010000014.1"/>
</dbReference>
<organism evidence="1 2">
    <name type="scientific">Roseburia zhanii</name>
    <dbReference type="NCBI Taxonomy" id="2763064"/>
    <lineage>
        <taxon>Bacteria</taxon>
        <taxon>Bacillati</taxon>
        <taxon>Bacillota</taxon>
        <taxon>Clostridia</taxon>
        <taxon>Lachnospirales</taxon>
        <taxon>Lachnospiraceae</taxon>
        <taxon>Roseburia</taxon>
    </lineage>
</organism>
<accession>A0A923LQA0</accession>